<protein>
    <submittedName>
        <fullName evidence="1">NYN domain-containing protein</fullName>
    </submittedName>
</protein>
<evidence type="ECO:0000313" key="2">
    <source>
        <dbReference type="Proteomes" id="UP000199494"/>
    </source>
</evidence>
<organism evidence="1 2">
    <name type="scientific">Prauserella marina</name>
    <dbReference type="NCBI Taxonomy" id="530584"/>
    <lineage>
        <taxon>Bacteria</taxon>
        <taxon>Bacillati</taxon>
        <taxon>Actinomycetota</taxon>
        <taxon>Actinomycetes</taxon>
        <taxon>Pseudonocardiales</taxon>
        <taxon>Pseudonocardiaceae</taxon>
        <taxon>Prauserella</taxon>
    </lineage>
</organism>
<dbReference type="STRING" id="530584.SAMN05421630_114128"/>
<name>A0A222VKB7_9PSEU</name>
<dbReference type="AlphaFoldDB" id="A0A222VKB7"/>
<proteinExistence type="predicted"/>
<dbReference type="Proteomes" id="UP000199494">
    <property type="component" value="Unassembled WGS sequence"/>
</dbReference>
<dbReference type="EMBL" id="FMZE01000014">
    <property type="protein sequence ID" value="SDD91932.1"/>
    <property type="molecule type" value="Genomic_DNA"/>
</dbReference>
<evidence type="ECO:0000313" key="1">
    <source>
        <dbReference type="EMBL" id="SDD91932.1"/>
    </source>
</evidence>
<sequence length="221" mass="25286">MPLRASVIIDYQNLHLTGHGLFDSTRFGPAHEALVDPLHFANQLIQTRNQRQRDGMDHAELRKVLVYRGLPSAKHDQKAYARNQAQKAHWERDPRVAVHLRPLKYDYERDENGKKVVGSNGDYIVKSRSEKGVDVLCALALFREALNPAVDVVILASQDTDLEPALDEALALGTAKVETCSWWNPARRYKSPEIRPSTKRIWNTRLGQSEFSRCWDTTDYH</sequence>
<gene>
    <name evidence="1" type="ORF">SAMN05421630_114128</name>
</gene>
<dbReference type="Gene3D" id="3.40.50.1010">
    <property type="entry name" value="5'-nuclease"/>
    <property type="match status" value="1"/>
</dbReference>
<dbReference type="KEGG" id="pmad:BAY61_03875"/>
<dbReference type="RefSeq" id="WP_091810490.1">
    <property type="nucleotide sequence ID" value="NZ_CP016353.1"/>
</dbReference>
<dbReference type="OrthoDB" id="4941654at2"/>
<keyword evidence="2" id="KW-1185">Reference proteome</keyword>
<reference evidence="1 2" key="1">
    <citation type="submission" date="2016-10" db="EMBL/GenBank/DDBJ databases">
        <authorList>
            <person name="de Groot N.N."/>
        </authorList>
    </citation>
    <scope>NUCLEOTIDE SEQUENCE [LARGE SCALE GENOMIC DNA]</scope>
    <source>
        <strain evidence="1 2">CGMCC 4.5506</strain>
    </source>
</reference>
<accession>A0A222VKB7</accession>